<evidence type="ECO:0000313" key="4">
    <source>
        <dbReference type="EMBL" id="ODQ65590.1"/>
    </source>
</evidence>
<dbReference type="InterPro" id="IPR039777">
    <property type="entry name" value="IFRD"/>
</dbReference>
<dbReference type="PANTHER" id="PTHR12354">
    <property type="entry name" value="INTERFERON-RELATED DEVELOPMENTAL REGULATOR"/>
    <property type="match status" value="1"/>
</dbReference>
<sequence>MSDLKKQIAHAVRGESTTPRGGTPAESRSSSRLRGTTPSIDEYFDTGFFYAGDIASDPGRHSKLKDRFDGALEHLSSTRRQKTSSETRQNAVGTVVSMFRSHYKPELVTENNLTIVLNTLATANTDAERVLCIQALTLMAVTNIDAVTEVFLDNFLPNLKKMISGGNLEDDVRSVAVMAYALNQFLILRDSSGYGMEDSITFLMDLVTSSNSDEGDVASAAVLGIGLLVSCHESPNSIISENAPTLVETLTVSPPAVVNSIGKVLALFYEAFDYPDTTAEEEANRESDYDEKIDLPYYDTDDLLQILEDIVTASNKGVSKKVKQEQKPLFRDVIATIEDFRTSKSRRTMSEVPADEAASLAHLKVNKNKAIDVDTFAKLVRLQFLKWFLEGDLSTHLVANPVIDEIVEEASFENFILSKFEVSKYASEYDINEPTEDRYNEANIHDSDARKRTKAINKSRASKAFSVANSGEEVNV</sequence>
<accession>A0A1E3PJV7</accession>
<name>A0A1E3PJV7_9ASCO</name>
<dbReference type="Gene3D" id="1.25.10.10">
    <property type="entry name" value="Leucine-rich Repeat Variant"/>
    <property type="match status" value="1"/>
</dbReference>
<organism evidence="4 5">
    <name type="scientific">Nadsonia fulvescens var. elongata DSM 6958</name>
    <dbReference type="NCBI Taxonomy" id="857566"/>
    <lineage>
        <taxon>Eukaryota</taxon>
        <taxon>Fungi</taxon>
        <taxon>Dikarya</taxon>
        <taxon>Ascomycota</taxon>
        <taxon>Saccharomycotina</taxon>
        <taxon>Dipodascomycetes</taxon>
        <taxon>Dipodascales</taxon>
        <taxon>Dipodascales incertae sedis</taxon>
        <taxon>Nadsonia</taxon>
    </lineage>
</organism>
<gene>
    <name evidence="4" type="ORF">NADFUDRAFT_82616</name>
</gene>
<dbReference type="STRING" id="857566.A0A1E3PJV7"/>
<dbReference type="InterPro" id="IPR007701">
    <property type="entry name" value="Interferon-rel_develop_reg_N"/>
</dbReference>
<dbReference type="AlphaFoldDB" id="A0A1E3PJV7"/>
<evidence type="ECO:0000256" key="1">
    <source>
        <dbReference type="ARBA" id="ARBA00008828"/>
    </source>
</evidence>
<dbReference type="InterPro" id="IPR016024">
    <property type="entry name" value="ARM-type_fold"/>
</dbReference>
<dbReference type="Proteomes" id="UP000095009">
    <property type="component" value="Unassembled WGS sequence"/>
</dbReference>
<dbReference type="Pfam" id="PF05004">
    <property type="entry name" value="IFRD"/>
    <property type="match status" value="1"/>
</dbReference>
<dbReference type="InterPro" id="IPR011989">
    <property type="entry name" value="ARM-like"/>
</dbReference>
<dbReference type="EMBL" id="KV454409">
    <property type="protein sequence ID" value="ODQ65590.1"/>
    <property type="molecule type" value="Genomic_DNA"/>
</dbReference>
<evidence type="ECO:0000256" key="2">
    <source>
        <dbReference type="SAM" id="MobiDB-lite"/>
    </source>
</evidence>
<proteinExistence type="inferred from homology"/>
<dbReference type="SUPFAM" id="SSF48371">
    <property type="entry name" value="ARM repeat"/>
    <property type="match status" value="1"/>
</dbReference>
<evidence type="ECO:0000313" key="5">
    <source>
        <dbReference type="Proteomes" id="UP000095009"/>
    </source>
</evidence>
<keyword evidence="5" id="KW-1185">Reference proteome</keyword>
<protein>
    <recommendedName>
        <fullName evidence="3">Interferon-related developmental regulator N-terminal domain-containing protein</fullName>
    </recommendedName>
</protein>
<reference evidence="4 5" key="1">
    <citation type="journal article" date="2016" name="Proc. Natl. Acad. Sci. U.S.A.">
        <title>Comparative genomics of biotechnologically important yeasts.</title>
        <authorList>
            <person name="Riley R."/>
            <person name="Haridas S."/>
            <person name="Wolfe K.H."/>
            <person name="Lopes M.R."/>
            <person name="Hittinger C.T."/>
            <person name="Goeker M."/>
            <person name="Salamov A.A."/>
            <person name="Wisecaver J.H."/>
            <person name="Long T.M."/>
            <person name="Calvey C.H."/>
            <person name="Aerts A.L."/>
            <person name="Barry K.W."/>
            <person name="Choi C."/>
            <person name="Clum A."/>
            <person name="Coughlan A.Y."/>
            <person name="Deshpande S."/>
            <person name="Douglass A.P."/>
            <person name="Hanson S.J."/>
            <person name="Klenk H.-P."/>
            <person name="LaButti K.M."/>
            <person name="Lapidus A."/>
            <person name="Lindquist E.A."/>
            <person name="Lipzen A.M."/>
            <person name="Meier-Kolthoff J.P."/>
            <person name="Ohm R.A."/>
            <person name="Otillar R.P."/>
            <person name="Pangilinan J.L."/>
            <person name="Peng Y."/>
            <person name="Rokas A."/>
            <person name="Rosa C.A."/>
            <person name="Scheuner C."/>
            <person name="Sibirny A.A."/>
            <person name="Slot J.C."/>
            <person name="Stielow J.B."/>
            <person name="Sun H."/>
            <person name="Kurtzman C.P."/>
            <person name="Blackwell M."/>
            <person name="Grigoriev I.V."/>
            <person name="Jeffries T.W."/>
        </authorList>
    </citation>
    <scope>NUCLEOTIDE SEQUENCE [LARGE SCALE GENOMIC DNA]</scope>
    <source>
        <strain evidence="4 5">DSM 6958</strain>
    </source>
</reference>
<comment type="similarity">
    <text evidence="1">Belongs to the IFRD family.</text>
</comment>
<dbReference type="PANTHER" id="PTHR12354:SF1">
    <property type="entry name" value="INTERFERON-RELATED DEVELOPMENTAL REGULATOR 1"/>
    <property type="match status" value="1"/>
</dbReference>
<feature type="compositionally biased region" description="Polar residues" evidence="2">
    <location>
        <begin position="15"/>
        <end position="37"/>
    </location>
</feature>
<dbReference type="OrthoDB" id="18978at2759"/>
<feature type="domain" description="Interferon-related developmental regulator N-terminal" evidence="3">
    <location>
        <begin position="59"/>
        <end position="338"/>
    </location>
</feature>
<feature type="region of interest" description="Disordered" evidence="2">
    <location>
        <begin position="1"/>
        <end position="37"/>
    </location>
</feature>
<evidence type="ECO:0000259" key="3">
    <source>
        <dbReference type="Pfam" id="PF05004"/>
    </source>
</evidence>